<dbReference type="InterPro" id="IPR024537">
    <property type="entry name" value="DUF3322"/>
</dbReference>
<organism evidence="2 3">
    <name type="scientific">Lysobacter niastensis</name>
    <dbReference type="NCBI Taxonomy" id="380629"/>
    <lineage>
        <taxon>Bacteria</taxon>
        <taxon>Pseudomonadati</taxon>
        <taxon>Pseudomonadota</taxon>
        <taxon>Gammaproteobacteria</taxon>
        <taxon>Lysobacterales</taxon>
        <taxon>Lysobacteraceae</taxon>
        <taxon>Lysobacter</taxon>
    </lineage>
</organism>
<feature type="domain" description="DUF3322" evidence="1">
    <location>
        <begin position="3"/>
        <end position="53"/>
    </location>
</feature>
<dbReference type="Pfam" id="PF11795">
    <property type="entry name" value="DUF3322"/>
    <property type="match status" value="1"/>
</dbReference>
<sequence>MAWPELAEPLRGYAEWLAGLPDEDYWRVVNVVDWLIELPASGLYMRQLPIAGLTAAADPLVRKADEVAPHAWAPRGPPVP</sequence>
<name>A0ABS0BAN8_9GAMM</name>
<evidence type="ECO:0000259" key="1">
    <source>
        <dbReference type="Pfam" id="PF11795"/>
    </source>
</evidence>
<dbReference type="Proteomes" id="UP001429984">
    <property type="component" value="Unassembled WGS sequence"/>
</dbReference>
<evidence type="ECO:0000313" key="2">
    <source>
        <dbReference type="EMBL" id="MBF6024922.1"/>
    </source>
</evidence>
<keyword evidence="3" id="KW-1185">Reference proteome</keyword>
<proteinExistence type="predicted"/>
<comment type="caution">
    <text evidence="2">The sequence shown here is derived from an EMBL/GenBank/DDBJ whole genome shotgun (WGS) entry which is preliminary data.</text>
</comment>
<protein>
    <recommendedName>
        <fullName evidence="1">DUF3322 domain-containing protein</fullName>
    </recommendedName>
</protein>
<gene>
    <name evidence="2" type="ORF">IU514_12890</name>
</gene>
<accession>A0ABS0BAN8</accession>
<reference evidence="2 3" key="1">
    <citation type="submission" date="2020-11" db="EMBL/GenBank/DDBJ databases">
        <title>Draft Genome Sequence and Secondary Metabolite Biosynthetic Potential of the Lysobacter niastensis Type strain DSM 18481.</title>
        <authorList>
            <person name="Turrini P."/>
            <person name="Artuso I."/>
            <person name="Tescari M."/>
            <person name="Lugli G.A."/>
            <person name="Frangipani E."/>
            <person name="Ventura M."/>
            <person name="Visca P."/>
        </authorList>
    </citation>
    <scope>NUCLEOTIDE SEQUENCE [LARGE SCALE GENOMIC DNA]</scope>
    <source>
        <strain evidence="2 3">DSM 18481</strain>
    </source>
</reference>
<dbReference type="EMBL" id="JADLZT010000006">
    <property type="protein sequence ID" value="MBF6024922.1"/>
    <property type="molecule type" value="Genomic_DNA"/>
</dbReference>
<evidence type="ECO:0000313" key="3">
    <source>
        <dbReference type="Proteomes" id="UP001429984"/>
    </source>
</evidence>